<organism evidence="2 3">
    <name type="scientific">Fibroporia radiculosa</name>
    <dbReference type="NCBI Taxonomy" id="599839"/>
    <lineage>
        <taxon>Eukaryota</taxon>
        <taxon>Fungi</taxon>
        <taxon>Dikarya</taxon>
        <taxon>Basidiomycota</taxon>
        <taxon>Agaricomycotina</taxon>
        <taxon>Agaricomycetes</taxon>
        <taxon>Polyporales</taxon>
        <taxon>Fibroporiaceae</taxon>
        <taxon>Fibroporia</taxon>
    </lineage>
</organism>
<gene>
    <name evidence="2" type="ORF">FIBRA_00259</name>
</gene>
<reference evidence="2 3" key="1">
    <citation type="journal article" date="2012" name="Appl. Environ. Microbiol.">
        <title>Short-read sequencing for genomic analysis of the brown rot fungus Fibroporia radiculosa.</title>
        <authorList>
            <person name="Tang J.D."/>
            <person name="Perkins A.D."/>
            <person name="Sonstegard T.S."/>
            <person name="Schroeder S.G."/>
            <person name="Burgess S.C."/>
            <person name="Diehl S.V."/>
        </authorList>
    </citation>
    <scope>NUCLEOTIDE SEQUENCE [LARGE SCALE GENOMIC DNA]</scope>
    <source>
        <strain evidence="2 3">TFFH 294</strain>
    </source>
</reference>
<dbReference type="Pfam" id="PF00583">
    <property type="entry name" value="Acetyltransf_1"/>
    <property type="match status" value="1"/>
</dbReference>
<dbReference type="InterPro" id="IPR016181">
    <property type="entry name" value="Acyl_CoA_acyltransferase"/>
</dbReference>
<keyword evidence="3" id="KW-1185">Reference proteome</keyword>
<dbReference type="OrthoDB" id="2523549at2759"/>
<evidence type="ECO:0000259" key="1">
    <source>
        <dbReference type="PROSITE" id="PS51186"/>
    </source>
</evidence>
<dbReference type="PROSITE" id="PS51186">
    <property type="entry name" value="GNAT"/>
    <property type="match status" value="1"/>
</dbReference>
<dbReference type="AlphaFoldDB" id="J7RV93"/>
<name>J7RV93_9APHY</name>
<accession>J7RV93</accession>
<evidence type="ECO:0000313" key="2">
    <source>
        <dbReference type="EMBL" id="CCL98265.1"/>
    </source>
</evidence>
<dbReference type="Proteomes" id="UP000006352">
    <property type="component" value="Unassembled WGS sequence"/>
</dbReference>
<protein>
    <recommendedName>
        <fullName evidence="1">N-acetyltransferase domain-containing protein</fullName>
    </recommendedName>
</protein>
<dbReference type="InterPro" id="IPR000182">
    <property type="entry name" value="GNAT_dom"/>
</dbReference>
<dbReference type="RefSeq" id="XP_012177548.1">
    <property type="nucleotide sequence ID" value="XM_012322158.1"/>
</dbReference>
<dbReference type="CDD" id="cd04301">
    <property type="entry name" value="NAT_SF"/>
    <property type="match status" value="1"/>
</dbReference>
<dbReference type="GO" id="GO:0016747">
    <property type="term" value="F:acyltransferase activity, transferring groups other than amino-acyl groups"/>
    <property type="evidence" value="ECO:0007669"/>
    <property type="project" value="InterPro"/>
</dbReference>
<feature type="domain" description="N-acetyltransferase" evidence="1">
    <location>
        <begin position="183"/>
        <end position="333"/>
    </location>
</feature>
<proteinExistence type="predicted"/>
<dbReference type="InParanoid" id="J7RV93"/>
<dbReference type="HOGENOM" id="CLU_831659_0_0_1"/>
<evidence type="ECO:0000313" key="3">
    <source>
        <dbReference type="Proteomes" id="UP000006352"/>
    </source>
</evidence>
<dbReference type="GeneID" id="24093176"/>
<dbReference type="Gene3D" id="3.40.630.30">
    <property type="match status" value="1"/>
</dbReference>
<dbReference type="EMBL" id="HE796873">
    <property type="protein sequence ID" value="CCL98265.1"/>
    <property type="molecule type" value="Genomic_DNA"/>
</dbReference>
<dbReference type="SUPFAM" id="SSF55729">
    <property type="entry name" value="Acyl-CoA N-acyltransferases (Nat)"/>
    <property type="match status" value="1"/>
</dbReference>
<sequence>MSILRVVQFNNPLDFIEATQQYDDCFLNFTRGFLLDYIENIRARPQSDSEKPDVVLLAIYRENELLMSLTRHAKDRLWAVATPSHVDASCPKDSTDLRQGARLLVQSLFNMINPCLVDDVKGPEDAVNAFIEAWVAKMQTIGVRLTILEPLYRSRVCYATRKTLLPSLATSSQHQVLLASGPEDVVRLTPLCLAFLSDVPRPVTPKEACHSMQKAVEAGRAWICCSGEAVAGYIMVGRITPRTIAIRSVFVSPEHRCKGVAEAMVRTVTRYYLGLSLPEQEPNTIIVPREGIKEEVCLNVSDAVAMRVYQRCGFMLDNDARDPDTGRMGWYRSIWRGVKMSTASK</sequence>